<dbReference type="Proteomes" id="UP001472677">
    <property type="component" value="Unassembled WGS sequence"/>
</dbReference>
<name>A0ABR2AGQ7_9ROSI</name>
<sequence length="158" mass="17590">MEHRSINPSAVSKQKATPEDDDSVEESGWTAYFEDFCNNNQQQNSCGSSLTSNAATTRGHAWKSSPSSHNNHHQIFPEKTRTKEICEEDDSLEDTASSPLSLNSKTEGEAAHTSLGKESANIHIEEENKLNFHDSKNDLIEGCAWFRVPFSMLVNYLG</sequence>
<feature type="compositionally biased region" description="Polar residues" evidence="1">
    <location>
        <begin position="45"/>
        <end position="56"/>
    </location>
</feature>
<dbReference type="InterPro" id="IPR039280">
    <property type="entry name" value="VUP"/>
</dbReference>
<feature type="compositionally biased region" description="Polar residues" evidence="1">
    <location>
        <begin position="94"/>
        <end position="105"/>
    </location>
</feature>
<dbReference type="EMBL" id="JBBPBM010000723">
    <property type="protein sequence ID" value="KAK8492396.1"/>
    <property type="molecule type" value="Genomic_DNA"/>
</dbReference>
<evidence type="ECO:0000313" key="2">
    <source>
        <dbReference type="EMBL" id="KAK8492396.1"/>
    </source>
</evidence>
<dbReference type="PANTHER" id="PTHR33974:SF2">
    <property type="entry name" value="VASCULAR-RELATED UNKNOWN PROTEIN 1"/>
    <property type="match status" value="1"/>
</dbReference>
<keyword evidence="3" id="KW-1185">Reference proteome</keyword>
<evidence type="ECO:0000313" key="3">
    <source>
        <dbReference type="Proteomes" id="UP001472677"/>
    </source>
</evidence>
<gene>
    <name evidence="2" type="ORF">V6N12_020058</name>
</gene>
<feature type="compositionally biased region" description="Polar residues" evidence="1">
    <location>
        <begin position="1"/>
        <end position="15"/>
    </location>
</feature>
<organism evidence="2 3">
    <name type="scientific">Hibiscus sabdariffa</name>
    <name type="common">roselle</name>
    <dbReference type="NCBI Taxonomy" id="183260"/>
    <lineage>
        <taxon>Eukaryota</taxon>
        <taxon>Viridiplantae</taxon>
        <taxon>Streptophyta</taxon>
        <taxon>Embryophyta</taxon>
        <taxon>Tracheophyta</taxon>
        <taxon>Spermatophyta</taxon>
        <taxon>Magnoliopsida</taxon>
        <taxon>eudicotyledons</taxon>
        <taxon>Gunneridae</taxon>
        <taxon>Pentapetalae</taxon>
        <taxon>rosids</taxon>
        <taxon>malvids</taxon>
        <taxon>Malvales</taxon>
        <taxon>Malvaceae</taxon>
        <taxon>Malvoideae</taxon>
        <taxon>Hibiscus</taxon>
    </lineage>
</organism>
<dbReference type="PANTHER" id="PTHR33974">
    <property type="entry name" value="VASCULAR-RELATED UNKNOWN PROTEIN 1-RELATED"/>
    <property type="match status" value="1"/>
</dbReference>
<feature type="region of interest" description="Disordered" evidence="1">
    <location>
        <begin position="1"/>
        <end position="27"/>
    </location>
</feature>
<proteinExistence type="predicted"/>
<evidence type="ECO:0000256" key="1">
    <source>
        <dbReference type="SAM" id="MobiDB-lite"/>
    </source>
</evidence>
<comment type="caution">
    <text evidence="2">The sequence shown here is derived from an EMBL/GenBank/DDBJ whole genome shotgun (WGS) entry which is preliminary data.</text>
</comment>
<feature type="region of interest" description="Disordered" evidence="1">
    <location>
        <begin position="43"/>
        <end position="117"/>
    </location>
</feature>
<feature type="compositionally biased region" description="Basic and acidic residues" evidence="1">
    <location>
        <begin position="75"/>
        <end position="85"/>
    </location>
</feature>
<reference evidence="2 3" key="1">
    <citation type="journal article" date="2024" name="G3 (Bethesda)">
        <title>Genome assembly of Hibiscus sabdariffa L. provides insights into metabolisms of medicinal natural products.</title>
        <authorList>
            <person name="Kim T."/>
        </authorList>
    </citation>
    <scope>NUCLEOTIDE SEQUENCE [LARGE SCALE GENOMIC DNA]</scope>
    <source>
        <strain evidence="2">TK-2024</strain>
        <tissue evidence="2">Old leaves</tissue>
    </source>
</reference>
<accession>A0ABR2AGQ7</accession>
<protein>
    <submittedName>
        <fullName evidence="2">Uncharacterized protein</fullName>
    </submittedName>
</protein>